<proteinExistence type="predicted"/>
<feature type="region of interest" description="Disordered" evidence="1">
    <location>
        <begin position="23"/>
        <end position="48"/>
    </location>
</feature>
<evidence type="ECO:0000256" key="1">
    <source>
        <dbReference type="SAM" id="MobiDB-lite"/>
    </source>
</evidence>
<reference evidence="2" key="1">
    <citation type="submission" date="2022-11" db="EMBL/GenBank/DDBJ databases">
        <title>Pseudomonas triclosanedens sp. nov., a triclosan degrader isolated from activated sludge.</title>
        <authorList>
            <person name="Yin Y."/>
            <person name="Lu Z."/>
        </authorList>
    </citation>
    <scope>NUCLEOTIDE SEQUENCE</scope>
    <source>
        <strain evidence="2">ZM23</strain>
    </source>
</reference>
<dbReference type="EMBL" id="CP113432">
    <property type="protein sequence ID" value="WAI51121.1"/>
    <property type="molecule type" value="Genomic_DNA"/>
</dbReference>
<protein>
    <submittedName>
        <fullName evidence="2">Uncharacterized protein</fullName>
    </submittedName>
</protein>
<dbReference type="Proteomes" id="UP001163624">
    <property type="component" value="Chromosome"/>
</dbReference>
<sequence>MTKTPGELDVGVRAGEFLAEREYSAGEAGKKKGTQGVPENDHGVSRQF</sequence>
<name>A0ABY7A279_9PSED</name>
<dbReference type="RefSeq" id="WP_254500542.1">
    <property type="nucleotide sequence ID" value="NZ_CP113432.1"/>
</dbReference>
<gene>
    <name evidence="2" type="ORF">OU419_07660</name>
</gene>
<organism evidence="2 3">
    <name type="scientific">Pseudomonas triclosanedens</name>
    <dbReference type="NCBI Taxonomy" id="2961893"/>
    <lineage>
        <taxon>Bacteria</taxon>
        <taxon>Pseudomonadati</taxon>
        <taxon>Pseudomonadota</taxon>
        <taxon>Gammaproteobacteria</taxon>
        <taxon>Pseudomonadales</taxon>
        <taxon>Pseudomonadaceae</taxon>
        <taxon>Pseudomonas</taxon>
    </lineage>
</organism>
<keyword evidence="3" id="KW-1185">Reference proteome</keyword>
<evidence type="ECO:0000313" key="3">
    <source>
        <dbReference type="Proteomes" id="UP001163624"/>
    </source>
</evidence>
<accession>A0ABY7A279</accession>
<feature type="compositionally biased region" description="Basic and acidic residues" evidence="1">
    <location>
        <begin position="39"/>
        <end position="48"/>
    </location>
</feature>
<evidence type="ECO:0000313" key="2">
    <source>
        <dbReference type="EMBL" id="WAI51121.1"/>
    </source>
</evidence>